<feature type="domain" description="Protein kinase" evidence="10">
    <location>
        <begin position="364"/>
        <end position="614"/>
    </location>
</feature>
<dbReference type="PANTHER" id="PTHR48007:SF84">
    <property type="entry name" value="(WILD MALAYSIAN BANANA) HYPOTHETICAL PROTEIN"/>
    <property type="match status" value="1"/>
</dbReference>
<evidence type="ECO:0000256" key="6">
    <source>
        <dbReference type="ARBA" id="ARBA00023136"/>
    </source>
</evidence>
<feature type="transmembrane region" description="Helical" evidence="8">
    <location>
        <begin position="286"/>
        <end position="309"/>
    </location>
</feature>
<dbReference type="SUPFAM" id="SSF56112">
    <property type="entry name" value="Protein kinase-like (PK-like)"/>
    <property type="match status" value="1"/>
</dbReference>
<keyword evidence="4" id="KW-0677">Repeat</keyword>
<reference evidence="11 12" key="1">
    <citation type="submission" date="2019-12" db="EMBL/GenBank/DDBJ databases">
        <authorList>
            <person name="Scholz U."/>
            <person name="Mascher M."/>
            <person name="Fiebig A."/>
        </authorList>
    </citation>
    <scope>NUCLEOTIDE SEQUENCE</scope>
</reference>
<dbReference type="PROSITE" id="PS50011">
    <property type="entry name" value="PROTEIN_KINASE_DOM"/>
    <property type="match status" value="1"/>
</dbReference>
<dbReference type="Gene3D" id="1.10.510.10">
    <property type="entry name" value="Transferase(Phosphotransferase) domain 1"/>
    <property type="match status" value="1"/>
</dbReference>
<dbReference type="PANTHER" id="PTHR48007">
    <property type="entry name" value="LEUCINE-RICH REPEAT RECEPTOR-LIKE PROTEIN KINASE PXC1"/>
    <property type="match status" value="1"/>
</dbReference>
<dbReference type="EMBL" id="LR743596">
    <property type="protein sequence ID" value="CAA2626320.1"/>
    <property type="molecule type" value="Genomic_DNA"/>
</dbReference>
<dbReference type="Pfam" id="PF07714">
    <property type="entry name" value="PK_Tyr_Ser-Thr"/>
    <property type="match status" value="1"/>
</dbReference>
<keyword evidence="9" id="KW-0732">Signal</keyword>
<evidence type="ECO:0000256" key="7">
    <source>
        <dbReference type="SAM" id="MobiDB-lite"/>
    </source>
</evidence>
<dbReference type="EMBL" id="CACRZD030000009">
    <property type="protein sequence ID" value="CAA6665635.1"/>
    <property type="molecule type" value="Genomic_DNA"/>
</dbReference>
<keyword evidence="2" id="KW-0433">Leucine-rich repeat</keyword>
<evidence type="ECO:0000256" key="3">
    <source>
        <dbReference type="ARBA" id="ARBA00022692"/>
    </source>
</evidence>
<dbReference type="GO" id="GO:0005524">
    <property type="term" value="F:ATP binding"/>
    <property type="evidence" value="ECO:0007669"/>
    <property type="project" value="InterPro"/>
</dbReference>
<dbReference type="Proteomes" id="UP001189122">
    <property type="component" value="Unassembled WGS sequence"/>
</dbReference>
<dbReference type="SUPFAM" id="SSF52058">
    <property type="entry name" value="L domain-like"/>
    <property type="match status" value="1"/>
</dbReference>
<dbReference type="AlphaFoldDB" id="A0A7I8J7C7"/>
<evidence type="ECO:0000256" key="1">
    <source>
        <dbReference type="ARBA" id="ARBA00004370"/>
    </source>
</evidence>
<evidence type="ECO:0000256" key="2">
    <source>
        <dbReference type="ARBA" id="ARBA00022614"/>
    </source>
</evidence>
<gene>
    <name evidence="11" type="ORF">SI7747_09012024</name>
</gene>
<dbReference type="InterPro" id="IPR003591">
    <property type="entry name" value="Leu-rich_rpt_typical-subtyp"/>
</dbReference>
<dbReference type="PROSITE" id="PS51450">
    <property type="entry name" value="LRR"/>
    <property type="match status" value="1"/>
</dbReference>
<dbReference type="InterPro" id="IPR001611">
    <property type="entry name" value="Leu-rich_rpt"/>
</dbReference>
<accession>A0A7I8J7C7</accession>
<name>A0A7I8J7C7_SPIIN</name>
<organism evidence="11">
    <name type="scientific">Spirodela intermedia</name>
    <name type="common">Intermediate duckweed</name>
    <dbReference type="NCBI Taxonomy" id="51605"/>
    <lineage>
        <taxon>Eukaryota</taxon>
        <taxon>Viridiplantae</taxon>
        <taxon>Streptophyta</taxon>
        <taxon>Embryophyta</taxon>
        <taxon>Tracheophyta</taxon>
        <taxon>Spermatophyta</taxon>
        <taxon>Magnoliopsida</taxon>
        <taxon>Liliopsida</taxon>
        <taxon>Araceae</taxon>
        <taxon>Lemnoideae</taxon>
        <taxon>Spirodela</taxon>
    </lineage>
</organism>
<evidence type="ECO:0000259" key="10">
    <source>
        <dbReference type="PROSITE" id="PS50011"/>
    </source>
</evidence>
<feature type="region of interest" description="Disordered" evidence="7">
    <location>
        <begin position="574"/>
        <end position="594"/>
    </location>
</feature>
<protein>
    <recommendedName>
        <fullName evidence="10">Protein kinase domain-containing protein</fullName>
    </recommendedName>
</protein>
<dbReference type="Gene3D" id="3.80.10.10">
    <property type="entry name" value="Ribonuclease Inhibitor"/>
    <property type="match status" value="1"/>
</dbReference>
<evidence type="ECO:0000256" key="9">
    <source>
        <dbReference type="SAM" id="SignalP"/>
    </source>
</evidence>
<dbReference type="GO" id="GO:0004672">
    <property type="term" value="F:protein kinase activity"/>
    <property type="evidence" value="ECO:0007669"/>
    <property type="project" value="InterPro"/>
</dbReference>
<keyword evidence="12" id="KW-1185">Reference proteome</keyword>
<keyword evidence="3 8" id="KW-0812">Transmembrane</keyword>
<comment type="subcellular location">
    <subcellularLocation>
        <location evidence="1">Membrane</location>
    </subcellularLocation>
</comment>
<evidence type="ECO:0000313" key="12">
    <source>
        <dbReference type="Proteomes" id="UP001189122"/>
    </source>
</evidence>
<evidence type="ECO:0000313" key="11">
    <source>
        <dbReference type="EMBL" id="CAA2626320.1"/>
    </source>
</evidence>
<evidence type="ECO:0000256" key="8">
    <source>
        <dbReference type="SAM" id="Phobius"/>
    </source>
</evidence>
<dbReference type="SMART" id="SM00369">
    <property type="entry name" value="LRR_TYP"/>
    <property type="match status" value="2"/>
</dbReference>
<dbReference type="Pfam" id="PF00560">
    <property type="entry name" value="LRR_1"/>
    <property type="match status" value="2"/>
</dbReference>
<keyword evidence="6 8" id="KW-0472">Membrane</keyword>
<feature type="region of interest" description="Disordered" evidence="7">
    <location>
        <begin position="259"/>
        <end position="278"/>
    </location>
</feature>
<feature type="signal peptide" evidence="9">
    <location>
        <begin position="1"/>
        <end position="22"/>
    </location>
</feature>
<sequence>MDSFASKLLLLLVIVHVRPSLQDPSCNATERELLSNAFAFVSGFRLSQLLQNSTGRGGRDDCSAATEIRLPSRNLRGTVSWKFMRDVSSLRVLDLSGNSLRGSIPAGFWSAPLLTEVNIADNHLGGAVGFDAQHGRPLSSLLVLNLSGNRFTNSVRLSGFPRLRFLDLSRNDLRSWPSGLGGLTQLSYLDISSCNISGDGELLEWISGSFPADLPQLSRIKFLDISFNNFTGRVAAMDLRKFGAGAFVHAGVEILSENTSTPSPSLLPEDHRGEQKRSHRKLSRPLVWGLALSAALLSVLTVVMVAACVRWKGWRSEGKSKETVMTGGGAAAPPWVAEIIAGGPVDAAAPVVMFEKPLLQLTFLELTQLAEGRRSGTVYRAVLPGEIDVVIKLLDSARTMEAAAAKAMFEELKHLKHPNILPLLGFCIAGREKLLLYEYMENGDLGGGCRSFPPATPTGALASSSLPSQEMAAMGWATRHRIALGIARGLAFLHHAGSKPVVHGRLVPSNVLLDDDFEPRITDFGTGGGGSTEEDVYCYGLLLVELLTGKVASPAAVAAVRRLVREKDAGRCLDPRLSQHASDSEEEERAEKEMAEALRVAFSASPSRRRSGPP</sequence>
<dbReference type="InterPro" id="IPR001245">
    <property type="entry name" value="Ser-Thr/Tyr_kinase_cat_dom"/>
</dbReference>
<dbReference type="InterPro" id="IPR000719">
    <property type="entry name" value="Prot_kinase_dom"/>
</dbReference>
<evidence type="ECO:0000256" key="4">
    <source>
        <dbReference type="ARBA" id="ARBA00022737"/>
    </source>
</evidence>
<proteinExistence type="predicted"/>
<dbReference type="InterPro" id="IPR046959">
    <property type="entry name" value="PRK1-6/SRF4-like"/>
</dbReference>
<dbReference type="Gene3D" id="3.30.200.20">
    <property type="entry name" value="Phosphorylase Kinase, domain 1"/>
    <property type="match status" value="1"/>
</dbReference>
<dbReference type="InterPro" id="IPR011009">
    <property type="entry name" value="Kinase-like_dom_sf"/>
</dbReference>
<dbReference type="InterPro" id="IPR032675">
    <property type="entry name" value="LRR_dom_sf"/>
</dbReference>
<evidence type="ECO:0000256" key="5">
    <source>
        <dbReference type="ARBA" id="ARBA00022989"/>
    </source>
</evidence>
<dbReference type="GO" id="GO:0016020">
    <property type="term" value="C:membrane"/>
    <property type="evidence" value="ECO:0007669"/>
    <property type="project" value="UniProtKB-SubCell"/>
</dbReference>
<feature type="chain" id="PRO_5029487708" description="Protein kinase domain-containing protein" evidence="9">
    <location>
        <begin position="23"/>
        <end position="614"/>
    </location>
</feature>
<keyword evidence="5 8" id="KW-1133">Transmembrane helix</keyword>